<comment type="subcellular location">
    <subcellularLocation>
        <location evidence="1">Membrane</location>
        <topology evidence="1">Multi-pass membrane protein</topology>
    </subcellularLocation>
</comment>
<feature type="transmembrane region" description="Helical" evidence="9">
    <location>
        <begin position="690"/>
        <end position="719"/>
    </location>
</feature>
<dbReference type="AlphaFoldDB" id="A0AAU9IGP8"/>
<comment type="caution">
    <text evidence="12">The sequence shown here is derived from an EMBL/GenBank/DDBJ whole genome shotgun (WGS) entry which is preliminary data.</text>
</comment>
<dbReference type="InterPro" id="IPR003593">
    <property type="entry name" value="AAA+_ATPase"/>
</dbReference>
<evidence type="ECO:0000256" key="6">
    <source>
        <dbReference type="ARBA" id="ARBA00022840"/>
    </source>
</evidence>
<evidence type="ECO:0000256" key="1">
    <source>
        <dbReference type="ARBA" id="ARBA00004141"/>
    </source>
</evidence>
<dbReference type="InterPro" id="IPR017871">
    <property type="entry name" value="ABC_transporter-like_CS"/>
</dbReference>
<feature type="transmembrane region" description="Helical" evidence="9">
    <location>
        <begin position="308"/>
        <end position="328"/>
    </location>
</feature>
<dbReference type="SUPFAM" id="SSF90123">
    <property type="entry name" value="ABC transporter transmembrane region"/>
    <property type="match status" value="2"/>
</dbReference>
<keyword evidence="13" id="KW-1185">Reference proteome</keyword>
<organism evidence="12 13">
    <name type="scientific">Blepharisma stoltei</name>
    <dbReference type="NCBI Taxonomy" id="1481888"/>
    <lineage>
        <taxon>Eukaryota</taxon>
        <taxon>Sar</taxon>
        <taxon>Alveolata</taxon>
        <taxon>Ciliophora</taxon>
        <taxon>Postciliodesmatophora</taxon>
        <taxon>Heterotrichea</taxon>
        <taxon>Heterotrichida</taxon>
        <taxon>Blepharismidae</taxon>
        <taxon>Blepharisma</taxon>
    </lineage>
</organism>
<evidence type="ECO:0000256" key="8">
    <source>
        <dbReference type="ARBA" id="ARBA00023136"/>
    </source>
</evidence>
<evidence type="ECO:0000313" key="13">
    <source>
        <dbReference type="Proteomes" id="UP001162131"/>
    </source>
</evidence>
<dbReference type="GO" id="GO:0140359">
    <property type="term" value="F:ABC-type transporter activity"/>
    <property type="evidence" value="ECO:0007669"/>
    <property type="project" value="InterPro"/>
</dbReference>
<evidence type="ECO:0000313" key="12">
    <source>
        <dbReference type="EMBL" id="CAG9312990.1"/>
    </source>
</evidence>
<dbReference type="CDD" id="cd03250">
    <property type="entry name" value="ABCC_MRP_domain1"/>
    <property type="match status" value="1"/>
</dbReference>
<name>A0AAU9IGP8_9CILI</name>
<dbReference type="GO" id="GO:0016020">
    <property type="term" value="C:membrane"/>
    <property type="evidence" value="ECO:0007669"/>
    <property type="project" value="UniProtKB-SubCell"/>
</dbReference>
<feature type="transmembrane region" description="Helical" evidence="9">
    <location>
        <begin position="820"/>
        <end position="843"/>
    </location>
</feature>
<feature type="transmembrane region" description="Helical" evidence="9">
    <location>
        <begin position="916"/>
        <end position="934"/>
    </location>
</feature>
<feature type="transmembrane region" description="Helical" evidence="9">
    <location>
        <begin position="91"/>
        <end position="110"/>
    </location>
</feature>
<evidence type="ECO:0000259" key="10">
    <source>
        <dbReference type="PROSITE" id="PS50893"/>
    </source>
</evidence>
<dbReference type="PROSITE" id="PS00211">
    <property type="entry name" value="ABC_TRANSPORTER_1"/>
    <property type="match status" value="2"/>
</dbReference>
<dbReference type="InterPro" id="IPR011527">
    <property type="entry name" value="ABC1_TM_dom"/>
</dbReference>
<dbReference type="GO" id="GO:0005524">
    <property type="term" value="F:ATP binding"/>
    <property type="evidence" value="ECO:0007669"/>
    <property type="project" value="UniProtKB-KW"/>
</dbReference>
<dbReference type="CDD" id="cd03244">
    <property type="entry name" value="ABCC_MRP_domain2"/>
    <property type="match status" value="1"/>
</dbReference>
<dbReference type="GO" id="GO:0016887">
    <property type="term" value="F:ATP hydrolysis activity"/>
    <property type="evidence" value="ECO:0007669"/>
    <property type="project" value="InterPro"/>
</dbReference>
<accession>A0AAU9IGP8</accession>
<dbReference type="FunFam" id="3.40.50.300:FF:000973">
    <property type="entry name" value="Multidrug resistance-associated protein 4"/>
    <property type="match status" value="1"/>
</dbReference>
<dbReference type="SUPFAM" id="SSF52540">
    <property type="entry name" value="P-loop containing nucleoside triphosphate hydrolases"/>
    <property type="match status" value="2"/>
</dbReference>
<feature type="transmembrane region" description="Helical" evidence="9">
    <location>
        <begin position="940"/>
        <end position="956"/>
    </location>
</feature>
<evidence type="ECO:0000256" key="4">
    <source>
        <dbReference type="ARBA" id="ARBA00022737"/>
    </source>
</evidence>
<feature type="transmembrane region" description="Helical" evidence="9">
    <location>
        <begin position="116"/>
        <end position="143"/>
    </location>
</feature>
<gene>
    <name evidence="12" type="ORF">BSTOLATCC_MIC7781</name>
</gene>
<keyword evidence="2" id="KW-0813">Transport</keyword>
<feature type="domain" description="ABC transmembrane type-1" evidence="11">
    <location>
        <begin position="695"/>
        <end position="960"/>
    </location>
</feature>
<feature type="domain" description="ABC transporter" evidence="10">
    <location>
        <begin position="1004"/>
        <end position="1238"/>
    </location>
</feature>
<protein>
    <submittedName>
        <fullName evidence="12">Uncharacterized protein</fullName>
    </submittedName>
</protein>
<feature type="transmembrane region" description="Helical" evidence="9">
    <location>
        <begin position="731"/>
        <end position="756"/>
    </location>
</feature>
<evidence type="ECO:0000259" key="11">
    <source>
        <dbReference type="PROSITE" id="PS50929"/>
    </source>
</evidence>
<keyword evidence="7 9" id="KW-1133">Transmembrane helix</keyword>
<feature type="transmembrane region" description="Helical" evidence="9">
    <location>
        <begin position="334"/>
        <end position="367"/>
    </location>
</feature>
<dbReference type="Gene3D" id="1.20.1560.10">
    <property type="entry name" value="ABC transporter type 1, transmembrane domain"/>
    <property type="match status" value="2"/>
</dbReference>
<evidence type="ECO:0000256" key="5">
    <source>
        <dbReference type="ARBA" id="ARBA00022741"/>
    </source>
</evidence>
<proteinExistence type="predicted"/>
<dbReference type="InterPro" id="IPR036640">
    <property type="entry name" value="ABC1_TM_sf"/>
</dbReference>
<dbReference type="Pfam" id="PF00664">
    <property type="entry name" value="ABC_membrane"/>
    <property type="match status" value="2"/>
</dbReference>
<reference evidence="12" key="1">
    <citation type="submission" date="2021-09" db="EMBL/GenBank/DDBJ databases">
        <authorList>
            <consortium name="AG Swart"/>
            <person name="Singh M."/>
            <person name="Singh A."/>
            <person name="Seah K."/>
            <person name="Emmerich C."/>
        </authorList>
    </citation>
    <scope>NUCLEOTIDE SEQUENCE</scope>
    <source>
        <strain evidence="12">ATCC30299</strain>
    </source>
</reference>
<evidence type="ECO:0000256" key="9">
    <source>
        <dbReference type="SAM" id="Phobius"/>
    </source>
</evidence>
<dbReference type="EMBL" id="CAJZBQ010000009">
    <property type="protein sequence ID" value="CAG9312990.1"/>
    <property type="molecule type" value="Genomic_DNA"/>
</dbReference>
<dbReference type="Proteomes" id="UP001162131">
    <property type="component" value="Unassembled WGS sequence"/>
</dbReference>
<dbReference type="InterPro" id="IPR050173">
    <property type="entry name" value="ABC_transporter_C-like"/>
</dbReference>
<keyword evidence="6" id="KW-0067">ATP-binding</keyword>
<keyword evidence="5" id="KW-0547">Nucleotide-binding</keyword>
<dbReference type="PANTHER" id="PTHR24223">
    <property type="entry name" value="ATP-BINDING CASSETTE SUB-FAMILY C"/>
    <property type="match status" value="1"/>
</dbReference>
<evidence type="ECO:0000256" key="7">
    <source>
        <dbReference type="ARBA" id="ARBA00022989"/>
    </source>
</evidence>
<dbReference type="FunFam" id="3.40.50.300:FF:000163">
    <property type="entry name" value="Multidrug resistance-associated protein member 4"/>
    <property type="match status" value="1"/>
</dbReference>
<dbReference type="Pfam" id="PF00005">
    <property type="entry name" value="ABC_tran"/>
    <property type="match status" value="2"/>
</dbReference>
<dbReference type="PROSITE" id="PS50893">
    <property type="entry name" value="ABC_TRANSPORTER_2"/>
    <property type="match status" value="2"/>
</dbReference>
<sequence length="1255" mass="143147">MTEPEFGYDNGNFWSDLWMTWVFDLISYWNQSKSKKSNIVAIPHRMKFEESLFVLEKEWEIERKSLKPNFFKALKKTFWWEITKYSIYIKLGQLFGLLQAVIMIFLIDFFTDDNAFIAEGIILVACLAILSLMSVSLYALGAFHVRLLTLKIKSIVPYIIYKKVLKTSYEEISNRDFQSKLPNTIAADMENFNYLVPIAMMIGCPFIFASSFFIIGILTGWAGIIGLTVLLVHYPIAIALSSISSYYRKRVSEFSDKRIMLITNLIEGIKVVKLYGWEDPFLRLIYGERSKEIKEQEKQFNISSVNNAMGVSGIGAVFLVTFALYIHLGNTLELSAVFCVVAVMMMVYSLLIKTGVVAAFSMASILLSMERITQILLLNEKNSKNEFNDCDVLVSMVNASFSYKPKDEIQDGNIFEENLMNNNSDEDVLTDINFQLRKGELMIVVGQVGSGKTSLLLGLLNEIFLKEGNVNISGKISYSGQDSWVLPGTIKENILMGNEYNEFLYKNSIKICGLDKDLDYFKLKDEATIGDNGAALSGGQKARLSLARALYSNKDIMLLDDPLSAVDAKVSSSIFKNCIKEFLKDHAVILISHHIHLIPEADKILVLSQGKQIFFGEYQEFQERHDISHYVGELNTLKNAKENWDIKSNNELMIEEKPEMAETVIEEENDLAPISLKTYYKYFSYGFNSYCLLGGAILWLLLSQLSSIAVLYWLTFWFAQVETEQSNLYYVWFYAIIICINYVTTFLSSLVLNYGLTLAGKCLHNKALENMCKTNIQFFDKNSIGKMINRFSKDTFMMDEILHTVLCHFISQVFDLSGILISIAIIVPPAAALVIFYFLNTLWFSQFIFPMIKDLTTLALESKGPILSLANASIHGIATIRSHNLENKLITDMKNNIEYNCRCELSKEIIFRFYQFYMEIFTSLLCIMIAIVLIPWKNFITPDLAAICICFLILAMQTSMSWADCMLEIDILIISPQRLMEYADLQQEGKFDSDEGFNIKYGKIEFKNIFMKYGENYPYALHDLNFAIYPGEKVGIVGRTGSGKSSIMNVLFRIINPTLGTIFIDDQDYKSAGLHQLRKQMSAITQSPIIFMASFRDNIDPYHEYTDDEIWRTCKQADLYDLVKFLPNKLDTVLLGPECSLSAGEKQLVCLARALIRNSKIVMMDEATANVDPKTDRIVHKKIKTMFPDSTMLIIAHRLRTIINVDLVIVMEDGTCKEIGRPKQLINNKNSLFRSLILHTGPQESEYLLEKLKNN</sequence>
<dbReference type="InterPro" id="IPR003439">
    <property type="entry name" value="ABC_transporter-like_ATP-bd"/>
</dbReference>
<feature type="domain" description="ABC transmembrane type-1" evidence="11">
    <location>
        <begin position="91"/>
        <end position="351"/>
    </location>
</feature>
<dbReference type="Gene3D" id="3.40.50.300">
    <property type="entry name" value="P-loop containing nucleotide triphosphate hydrolases"/>
    <property type="match status" value="2"/>
</dbReference>
<dbReference type="InterPro" id="IPR027417">
    <property type="entry name" value="P-loop_NTPase"/>
</dbReference>
<dbReference type="PROSITE" id="PS50929">
    <property type="entry name" value="ABC_TM1F"/>
    <property type="match status" value="2"/>
</dbReference>
<feature type="domain" description="ABC transporter" evidence="10">
    <location>
        <begin position="409"/>
        <end position="634"/>
    </location>
</feature>
<feature type="transmembrane region" description="Helical" evidence="9">
    <location>
        <begin position="194"/>
        <end position="218"/>
    </location>
</feature>
<dbReference type="SMART" id="SM00382">
    <property type="entry name" value="AAA"/>
    <property type="match status" value="2"/>
</dbReference>
<feature type="transmembrane region" description="Helical" evidence="9">
    <location>
        <begin position="224"/>
        <end position="247"/>
    </location>
</feature>
<evidence type="ECO:0000256" key="3">
    <source>
        <dbReference type="ARBA" id="ARBA00022692"/>
    </source>
</evidence>
<keyword evidence="8 9" id="KW-0472">Membrane</keyword>
<keyword evidence="4" id="KW-0677">Repeat</keyword>
<evidence type="ECO:0000256" key="2">
    <source>
        <dbReference type="ARBA" id="ARBA00022448"/>
    </source>
</evidence>
<keyword evidence="3 9" id="KW-0812">Transmembrane</keyword>